<evidence type="ECO:0000256" key="2">
    <source>
        <dbReference type="SAM" id="MobiDB-lite"/>
    </source>
</evidence>
<keyword evidence="5" id="KW-1185">Reference proteome</keyword>
<dbReference type="InterPro" id="IPR031052">
    <property type="entry name" value="FHY3/FAR1"/>
</dbReference>
<evidence type="ECO:0000259" key="3">
    <source>
        <dbReference type="Pfam" id="PF04434"/>
    </source>
</evidence>
<dbReference type="InterPro" id="IPR007527">
    <property type="entry name" value="Znf_SWIM"/>
</dbReference>
<dbReference type="GO" id="GO:0006355">
    <property type="term" value="P:regulation of DNA-templated transcription"/>
    <property type="evidence" value="ECO:0007669"/>
    <property type="project" value="UniProtKB-UniRule"/>
</dbReference>
<dbReference type="GO" id="GO:0008270">
    <property type="term" value="F:zinc ion binding"/>
    <property type="evidence" value="ECO:0007669"/>
    <property type="project" value="UniProtKB-UniRule"/>
</dbReference>
<protein>
    <recommendedName>
        <fullName evidence="1">Protein FAR1-RELATED SEQUENCE</fullName>
    </recommendedName>
</protein>
<dbReference type="PANTHER" id="PTHR31669:SF157">
    <property type="entry name" value="PROTEIN FAR1-RELATED SEQUENCE"/>
    <property type="match status" value="1"/>
</dbReference>
<dbReference type="PANTHER" id="PTHR31669">
    <property type="entry name" value="PROTEIN FAR1-RELATED SEQUENCE 10-RELATED"/>
    <property type="match status" value="1"/>
</dbReference>
<organism evidence="4 5">
    <name type="scientific">Ricinus communis</name>
    <name type="common">Castor bean</name>
    <dbReference type="NCBI Taxonomy" id="3988"/>
    <lineage>
        <taxon>Eukaryota</taxon>
        <taxon>Viridiplantae</taxon>
        <taxon>Streptophyta</taxon>
        <taxon>Embryophyta</taxon>
        <taxon>Tracheophyta</taxon>
        <taxon>Spermatophyta</taxon>
        <taxon>Magnoliopsida</taxon>
        <taxon>eudicotyledons</taxon>
        <taxon>Gunneridae</taxon>
        <taxon>Pentapetalae</taxon>
        <taxon>rosids</taxon>
        <taxon>fabids</taxon>
        <taxon>Malpighiales</taxon>
        <taxon>Euphorbiaceae</taxon>
        <taxon>Acalyphoideae</taxon>
        <taxon>Acalypheae</taxon>
        <taxon>Ricinus</taxon>
    </lineage>
</organism>
<sequence length="143" mass="15983">MFEFDGILCRHAIAIFKAANIFVLPQHYILKRWTRNAKDEAILDVQSSFEIQGNSRRGKYSHLYQEAIKCVEEGMASDHSLKVALSALREARIKIVSAKKNAINGQKLETMASSSCQDENAISSQDNENQRLPCAASPLRTGE</sequence>
<dbReference type="InParanoid" id="B9SJB3"/>
<comment type="subcellular location">
    <subcellularLocation>
        <location evidence="1">Nucleus</location>
    </subcellularLocation>
</comment>
<comment type="function">
    <text evidence="1">Putative transcription activator involved in regulating light control of development.</text>
</comment>
<gene>
    <name evidence="4" type="ORF">RCOM_0524500</name>
</gene>
<feature type="region of interest" description="Disordered" evidence="2">
    <location>
        <begin position="117"/>
        <end position="143"/>
    </location>
</feature>
<dbReference type="Proteomes" id="UP000008311">
    <property type="component" value="Unassembled WGS sequence"/>
</dbReference>
<feature type="compositionally biased region" description="Polar residues" evidence="2">
    <location>
        <begin position="117"/>
        <end position="127"/>
    </location>
</feature>
<evidence type="ECO:0000256" key="1">
    <source>
        <dbReference type="RuleBase" id="RU367018"/>
    </source>
</evidence>
<dbReference type="Pfam" id="PF04434">
    <property type="entry name" value="SWIM"/>
    <property type="match status" value="1"/>
</dbReference>
<evidence type="ECO:0000313" key="4">
    <source>
        <dbReference type="EMBL" id="EEF36276.1"/>
    </source>
</evidence>
<comment type="similarity">
    <text evidence="1">Belongs to the FHY3/FAR1 family.</text>
</comment>
<evidence type="ECO:0000313" key="5">
    <source>
        <dbReference type="Proteomes" id="UP000008311"/>
    </source>
</evidence>
<keyword evidence="1" id="KW-0863">Zinc-finger</keyword>
<proteinExistence type="inferred from homology"/>
<dbReference type="AlphaFoldDB" id="B9SJB3"/>
<keyword evidence="1" id="KW-0479">Metal-binding</keyword>
<dbReference type="GO" id="GO:0005634">
    <property type="term" value="C:nucleus"/>
    <property type="evidence" value="ECO:0007669"/>
    <property type="project" value="UniProtKB-SubCell"/>
</dbReference>
<keyword evidence="1" id="KW-0539">Nucleus</keyword>
<dbReference type="eggNOG" id="ENOG502QSJE">
    <property type="taxonomic scope" value="Eukaryota"/>
</dbReference>
<dbReference type="STRING" id="3988.B9SJB3"/>
<dbReference type="EMBL" id="EQ973983">
    <property type="protein sequence ID" value="EEF36276.1"/>
    <property type="molecule type" value="Genomic_DNA"/>
</dbReference>
<feature type="domain" description="SWIM-type" evidence="3">
    <location>
        <begin position="1"/>
        <end position="19"/>
    </location>
</feature>
<keyword evidence="1" id="KW-0862">Zinc</keyword>
<reference evidence="5" key="1">
    <citation type="journal article" date="2010" name="Nat. Biotechnol.">
        <title>Draft genome sequence of the oilseed species Ricinus communis.</title>
        <authorList>
            <person name="Chan A.P."/>
            <person name="Crabtree J."/>
            <person name="Zhao Q."/>
            <person name="Lorenzi H."/>
            <person name="Orvis J."/>
            <person name="Puiu D."/>
            <person name="Melake-Berhan A."/>
            <person name="Jones K.M."/>
            <person name="Redman J."/>
            <person name="Chen G."/>
            <person name="Cahoon E.B."/>
            <person name="Gedil M."/>
            <person name="Stanke M."/>
            <person name="Haas B.J."/>
            <person name="Wortman J.R."/>
            <person name="Fraser-Liggett C.M."/>
            <person name="Ravel J."/>
            <person name="Rabinowicz P.D."/>
        </authorList>
    </citation>
    <scope>NUCLEOTIDE SEQUENCE [LARGE SCALE GENOMIC DNA]</scope>
    <source>
        <strain evidence="5">cv. Hale</strain>
    </source>
</reference>
<name>B9SJB3_RICCO</name>
<accession>B9SJB3</accession>